<feature type="transmembrane region" description="Helical" evidence="1">
    <location>
        <begin position="157"/>
        <end position="178"/>
    </location>
</feature>
<feature type="transmembrane region" description="Helical" evidence="1">
    <location>
        <begin position="216"/>
        <end position="242"/>
    </location>
</feature>
<dbReference type="RefSeq" id="WP_057973989.1">
    <property type="nucleotide sequence ID" value="NZ_AZDI01000003.1"/>
</dbReference>
<dbReference type="OrthoDB" id="258743at2"/>
<feature type="transmembrane region" description="Helical" evidence="1">
    <location>
        <begin position="100"/>
        <end position="125"/>
    </location>
</feature>
<evidence type="ECO:0000313" key="3">
    <source>
        <dbReference type="Proteomes" id="UP000051450"/>
    </source>
</evidence>
<proteinExistence type="predicted"/>
<dbReference type="AlphaFoldDB" id="A0A0R1HK84"/>
<dbReference type="EMBL" id="AZDI01000003">
    <property type="protein sequence ID" value="KRK45961.1"/>
    <property type="molecule type" value="Genomic_DNA"/>
</dbReference>
<name>A0A0R1HK84_9LACO</name>
<evidence type="ECO:0000313" key="2">
    <source>
        <dbReference type="EMBL" id="KRK45961.1"/>
    </source>
</evidence>
<organism evidence="2 3">
    <name type="scientific">Dellaglioa algida DSM 15638</name>
    <dbReference type="NCBI Taxonomy" id="1423719"/>
    <lineage>
        <taxon>Bacteria</taxon>
        <taxon>Bacillati</taxon>
        <taxon>Bacillota</taxon>
        <taxon>Bacilli</taxon>
        <taxon>Lactobacillales</taxon>
        <taxon>Lactobacillaceae</taxon>
        <taxon>Dellaglioa</taxon>
    </lineage>
</organism>
<reference evidence="2 3" key="1">
    <citation type="journal article" date="2015" name="Genome Announc.">
        <title>Expanding the biotechnology potential of lactobacilli through comparative genomics of 213 strains and associated genera.</title>
        <authorList>
            <person name="Sun Z."/>
            <person name="Harris H.M."/>
            <person name="McCann A."/>
            <person name="Guo C."/>
            <person name="Argimon S."/>
            <person name="Zhang W."/>
            <person name="Yang X."/>
            <person name="Jeffery I.B."/>
            <person name="Cooney J.C."/>
            <person name="Kagawa T.F."/>
            <person name="Liu W."/>
            <person name="Song Y."/>
            <person name="Salvetti E."/>
            <person name="Wrobel A."/>
            <person name="Rasinkangas P."/>
            <person name="Parkhill J."/>
            <person name="Rea M.C."/>
            <person name="O'Sullivan O."/>
            <person name="Ritari J."/>
            <person name="Douillard F.P."/>
            <person name="Paul Ross R."/>
            <person name="Yang R."/>
            <person name="Briner A.E."/>
            <person name="Felis G.E."/>
            <person name="de Vos W.M."/>
            <person name="Barrangou R."/>
            <person name="Klaenhammer T.R."/>
            <person name="Caufield P.W."/>
            <person name="Cui Y."/>
            <person name="Zhang H."/>
            <person name="O'Toole P.W."/>
        </authorList>
    </citation>
    <scope>NUCLEOTIDE SEQUENCE [LARGE SCALE GENOMIC DNA]</scope>
    <source>
        <strain evidence="2 3">DSM 15638</strain>
    </source>
</reference>
<gene>
    <name evidence="2" type="ORF">FC66_GL000921</name>
</gene>
<protein>
    <submittedName>
        <fullName evidence="2">Uncharacterized protein</fullName>
    </submittedName>
</protein>
<dbReference type="STRING" id="1423719.FC66_GL000921"/>
<feature type="transmembrane region" description="Helical" evidence="1">
    <location>
        <begin position="42"/>
        <end position="65"/>
    </location>
</feature>
<evidence type="ECO:0000256" key="1">
    <source>
        <dbReference type="SAM" id="Phobius"/>
    </source>
</evidence>
<feature type="transmembrane region" description="Helical" evidence="1">
    <location>
        <begin position="185"/>
        <end position="204"/>
    </location>
</feature>
<keyword evidence="1" id="KW-1133">Transmembrane helix</keyword>
<sequence>MTPIYTIIQLILLSVGPLLIAAYSLTAVNNNTKKQLSINQQLYLGSIGIIIHESSHAIMAFIFGFRIDEVKLIKRPHPEIGDNSLGFVRYYSPSNLRGKIGGAMTGIAPIIGCSIAIIGLFSLLLPQSFNLLVEMVTNQQFTASLFSKLLTSLFQNWSSHLILWLAITISITVGGFDLSSADRTGFGLGFSLLAFLNVILYYVFSLFNQQALIMTLLLTIAGPIIFVTILMLFLLLVTNLIVKSLK</sequence>
<dbReference type="PATRIC" id="fig|1423719.4.peg.937"/>
<keyword evidence="1" id="KW-0812">Transmembrane</keyword>
<keyword evidence="3" id="KW-1185">Reference proteome</keyword>
<keyword evidence="1" id="KW-0472">Membrane</keyword>
<comment type="caution">
    <text evidence="2">The sequence shown here is derived from an EMBL/GenBank/DDBJ whole genome shotgun (WGS) entry which is preliminary data.</text>
</comment>
<dbReference type="Proteomes" id="UP000051450">
    <property type="component" value="Unassembled WGS sequence"/>
</dbReference>
<accession>A0A0R1HK84</accession>